<comment type="caution">
    <text evidence="1">The sequence shown here is derived from an EMBL/GenBank/DDBJ whole genome shotgun (WGS) entry which is preliminary data.</text>
</comment>
<dbReference type="AlphaFoldDB" id="A0A8H6S646"/>
<name>A0A8H6S646_9AGAR</name>
<organism evidence="1 2">
    <name type="scientific">Mycena indigotica</name>
    <dbReference type="NCBI Taxonomy" id="2126181"/>
    <lineage>
        <taxon>Eukaryota</taxon>
        <taxon>Fungi</taxon>
        <taxon>Dikarya</taxon>
        <taxon>Basidiomycota</taxon>
        <taxon>Agaricomycotina</taxon>
        <taxon>Agaricomycetes</taxon>
        <taxon>Agaricomycetidae</taxon>
        <taxon>Agaricales</taxon>
        <taxon>Marasmiineae</taxon>
        <taxon>Mycenaceae</taxon>
        <taxon>Mycena</taxon>
    </lineage>
</organism>
<accession>A0A8H6S646</accession>
<reference evidence="1" key="1">
    <citation type="submission" date="2020-05" db="EMBL/GenBank/DDBJ databases">
        <title>Mycena genomes resolve the evolution of fungal bioluminescence.</title>
        <authorList>
            <person name="Tsai I.J."/>
        </authorList>
    </citation>
    <scope>NUCLEOTIDE SEQUENCE</scope>
    <source>
        <strain evidence="1">171206Taipei</strain>
    </source>
</reference>
<dbReference type="RefSeq" id="XP_037215461.1">
    <property type="nucleotide sequence ID" value="XM_037368535.1"/>
</dbReference>
<evidence type="ECO:0000313" key="1">
    <source>
        <dbReference type="EMBL" id="KAF7293033.1"/>
    </source>
</evidence>
<sequence length="377" mass="41087">MPSSTDNCDFRSDAHFELSILSAGNQHDSDRGLDPSRIRNRRFFHVVRAKFKIILQFIAPLSSFPLHWQTLSAPQSKLKKTFPSFTSRNTPVTAGLPSLTLSNLGYTPAGKPIFQAPAGSSIRQSGEDLNVFAPDGTLIHVLKSGRDAQEATHRSPGPYSSAEALAVVNVTDVIQSLTATFTVPPEPKTFDSQLFFFGAGIGIDSSVSSLSPLMQIGLQYGGTPTQGGSFWSAIILLEDIDGTLVQIGFPSANPILQGGDRLTVSITRELDREPAEWFWYTVAFDHLNLPFPLTAETVWQNKPPKALLKLEEYGVVQASEYPSGTLVFENVNINTTTGGFPSLSWQTSAEPATNIQVNVERDGSQNARIAFQFPENV</sequence>
<dbReference type="Proteomes" id="UP000636479">
    <property type="component" value="Unassembled WGS sequence"/>
</dbReference>
<proteinExistence type="predicted"/>
<gene>
    <name evidence="1" type="ORF">MIND_01202700</name>
</gene>
<evidence type="ECO:0000313" key="2">
    <source>
        <dbReference type="Proteomes" id="UP000636479"/>
    </source>
</evidence>
<dbReference type="EMBL" id="JACAZF010000011">
    <property type="protein sequence ID" value="KAF7293033.1"/>
    <property type="molecule type" value="Genomic_DNA"/>
</dbReference>
<keyword evidence="2" id="KW-1185">Reference proteome</keyword>
<dbReference type="GeneID" id="59351051"/>
<protein>
    <submittedName>
        <fullName evidence="1">Uncharacterized protein</fullName>
    </submittedName>
</protein>